<dbReference type="Proteomes" id="UP001307849">
    <property type="component" value="Unassembled WGS sequence"/>
</dbReference>
<proteinExistence type="predicted"/>
<keyword evidence="2" id="KW-1185">Reference proteome</keyword>
<evidence type="ECO:0000313" key="1">
    <source>
        <dbReference type="EMBL" id="KAK6521600.1"/>
    </source>
</evidence>
<evidence type="ECO:0000313" key="2">
    <source>
        <dbReference type="Proteomes" id="UP001307849"/>
    </source>
</evidence>
<sequence>MARTSSSIDEHQQQIDKVIHRINGTCIKRVSLKKPPKGILRYFAAIPKQAPKEKMVRVPAIDIQVRAVTQNGMSKTYWVLKTTSKDEPGRVRKQLFLDSQEHPTAKLLEKAKGPIAKKHLGCCTAKFCKATRCLEALRKVNKSAST</sequence>
<name>A0AAN8NY60_9PEZI</name>
<comment type="caution">
    <text evidence="1">The sequence shown here is derived from an EMBL/GenBank/DDBJ whole genome shotgun (WGS) entry which is preliminary data.</text>
</comment>
<gene>
    <name evidence="1" type="ORF">TWF506_001813</name>
</gene>
<dbReference type="AlphaFoldDB" id="A0AAN8NY60"/>
<accession>A0AAN8NY60</accession>
<dbReference type="EMBL" id="JAVHJM010000001">
    <property type="protein sequence ID" value="KAK6521600.1"/>
    <property type="molecule type" value="Genomic_DNA"/>
</dbReference>
<protein>
    <submittedName>
        <fullName evidence="1">Uncharacterized protein</fullName>
    </submittedName>
</protein>
<organism evidence="1 2">
    <name type="scientific">Arthrobotrys conoides</name>
    <dbReference type="NCBI Taxonomy" id="74498"/>
    <lineage>
        <taxon>Eukaryota</taxon>
        <taxon>Fungi</taxon>
        <taxon>Dikarya</taxon>
        <taxon>Ascomycota</taxon>
        <taxon>Pezizomycotina</taxon>
        <taxon>Orbiliomycetes</taxon>
        <taxon>Orbiliales</taxon>
        <taxon>Orbiliaceae</taxon>
        <taxon>Arthrobotrys</taxon>
    </lineage>
</organism>
<reference evidence="1 2" key="1">
    <citation type="submission" date="2019-10" db="EMBL/GenBank/DDBJ databases">
        <authorList>
            <person name="Palmer J.M."/>
        </authorList>
    </citation>
    <scope>NUCLEOTIDE SEQUENCE [LARGE SCALE GENOMIC DNA]</scope>
    <source>
        <strain evidence="1 2">TWF506</strain>
    </source>
</reference>